<dbReference type="InterPro" id="IPR002305">
    <property type="entry name" value="aa-tRNA-synth_Ic"/>
</dbReference>
<dbReference type="NCBIfam" id="TIGR00233">
    <property type="entry name" value="trpS"/>
    <property type="match status" value="1"/>
</dbReference>
<dbReference type="Proteomes" id="UP000248132">
    <property type="component" value="Unassembled WGS sequence"/>
</dbReference>
<keyword evidence="11" id="KW-1185">Reference proteome</keyword>
<dbReference type="PROSITE" id="PS00178">
    <property type="entry name" value="AA_TRNA_LIGASE_I"/>
    <property type="match status" value="1"/>
</dbReference>
<feature type="binding site" evidence="8">
    <location>
        <begin position="199"/>
        <end position="203"/>
    </location>
    <ligand>
        <name>ATP</name>
        <dbReference type="ChEBI" id="CHEBI:30616"/>
    </ligand>
</feature>
<dbReference type="InterPro" id="IPR024109">
    <property type="entry name" value="Trp-tRNA-ligase_bac-type"/>
</dbReference>
<proteinExistence type="inferred from homology"/>
<comment type="catalytic activity">
    <reaction evidence="7 8">
        <text>tRNA(Trp) + L-tryptophan + ATP = L-tryptophyl-tRNA(Trp) + AMP + diphosphate + H(+)</text>
        <dbReference type="Rhea" id="RHEA:24080"/>
        <dbReference type="Rhea" id="RHEA-COMP:9671"/>
        <dbReference type="Rhea" id="RHEA-COMP:9705"/>
        <dbReference type="ChEBI" id="CHEBI:15378"/>
        <dbReference type="ChEBI" id="CHEBI:30616"/>
        <dbReference type="ChEBI" id="CHEBI:33019"/>
        <dbReference type="ChEBI" id="CHEBI:57912"/>
        <dbReference type="ChEBI" id="CHEBI:78442"/>
        <dbReference type="ChEBI" id="CHEBI:78535"/>
        <dbReference type="ChEBI" id="CHEBI:456215"/>
        <dbReference type="EC" id="6.1.1.2"/>
    </reaction>
</comment>
<feature type="binding site" evidence="8">
    <location>
        <position position="139"/>
    </location>
    <ligand>
        <name>L-tryptophan</name>
        <dbReference type="ChEBI" id="CHEBI:57912"/>
    </ligand>
</feature>
<dbReference type="InterPro" id="IPR050203">
    <property type="entry name" value="Trp-tRNA_synthetase"/>
</dbReference>
<feature type="binding site" evidence="8">
    <location>
        <begin position="23"/>
        <end position="24"/>
    </location>
    <ligand>
        <name>ATP</name>
        <dbReference type="ChEBI" id="CHEBI:30616"/>
    </ligand>
</feature>
<dbReference type="EC" id="6.1.1.2" evidence="8"/>
<organism evidence="10 11">
    <name type="scientific">Ruminiclostridium sufflavum DSM 19573</name>
    <dbReference type="NCBI Taxonomy" id="1121337"/>
    <lineage>
        <taxon>Bacteria</taxon>
        <taxon>Bacillati</taxon>
        <taxon>Bacillota</taxon>
        <taxon>Clostridia</taxon>
        <taxon>Eubacteriales</taxon>
        <taxon>Oscillospiraceae</taxon>
        <taxon>Ruminiclostridium</taxon>
    </lineage>
</organism>
<dbReference type="Gene3D" id="1.10.240.10">
    <property type="entry name" value="Tyrosyl-Transfer RNA Synthetase"/>
    <property type="match status" value="1"/>
</dbReference>
<dbReference type="CDD" id="cd00806">
    <property type="entry name" value="TrpRS_core"/>
    <property type="match status" value="1"/>
</dbReference>
<comment type="subcellular location">
    <subcellularLocation>
        <location evidence="8">Cytoplasm</location>
    </subcellularLocation>
</comment>
<dbReference type="GO" id="GO:0006436">
    <property type="term" value="P:tryptophanyl-tRNA aminoacylation"/>
    <property type="evidence" value="ECO:0007669"/>
    <property type="project" value="UniProtKB-UniRule"/>
</dbReference>
<evidence type="ECO:0000256" key="1">
    <source>
        <dbReference type="ARBA" id="ARBA00005594"/>
    </source>
</evidence>
<evidence type="ECO:0000256" key="3">
    <source>
        <dbReference type="ARBA" id="ARBA00022741"/>
    </source>
</evidence>
<feature type="short sequence motif" description="'KMSKS' region" evidence="8">
    <location>
        <begin position="199"/>
        <end position="203"/>
    </location>
</feature>
<keyword evidence="6 8" id="KW-0030">Aminoacyl-tRNA synthetase</keyword>
<feature type="binding site" evidence="8">
    <location>
        <begin position="15"/>
        <end position="17"/>
    </location>
    <ligand>
        <name>ATP</name>
        <dbReference type="ChEBI" id="CHEBI:30616"/>
    </ligand>
</feature>
<dbReference type="AlphaFoldDB" id="A0A318Y0B6"/>
<sequence>MEQTEKKKRIFSGVQPSGNLTIGNYLGAIKNWIPMQEEFECLYCVVDLHTLTVRQKPAELRQRSLNLLALYMACGLDPQKCTLFIQSHVSAHAELAWVLSCYTYMGELNRMTQFKDKSQKHSDNINAGLYTYPVLMAADILLYQADLVPIGQDQKQHLEITRDIASRFNGIYGDTFVIPDAYIPKIGAKIMSLQEPEKKMSKSDENENAYVFILDTEDAIMRKFKRAVTDSEREIRYDEVNKPGVSNLISIYSATTNKGFSDIEKEFEGRTYGDLKEAVGQSVVETLKPIQQKYNEFSSNKDYLNSILKENSDKAAYMARKTLSKVYRKIGLVPRG</sequence>
<evidence type="ECO:0000256" key="4">
    <source>
        <dbReference type="ARBA" id="ARBA00022840"/>
    </source>
</evidence>
<keyword evidence="2 8" id="KW-0436">Ligase</keyword>
<accession>A0A318Y0B6</accession>
<dbReference type="GO" id="GO:0005829">
    <property type="term" value="C:cytosol"/>
    <property type="evidence" value="ECO:0007669"/>
    <property type="project" value="TreeGrafter"/>
</dbReference>
<feature type="binding site" evidence="8">
    <location>
        <begin position="151"/>
        <end position="153"/>
    </location>
    <ligand>
        <name>ATP</name>
        <dbReference type="ChEBI" id="CHEBI:30616"/>
    </ligand>
</feature>
<dbReference type="InterPro" id="IPR014729">
    <property type="entry name" value="Rossmann-like_a/b/a_fold"/>
</dbReference>
<dbReference type="PRINTS" id="PR01039">
    <property type="entry name" value="TRNASYNTHTRP"/>
</dbReference>
<dbReference type="PANTHER" id="PTHR43766">
    <property type="entry name" value="TRYPTOPHAN--TRNA LIGASE, MITOCHONDRIAL"/>
    <property type="match status" value="1"/>
</dbReference>
<feature type="short sequence motif" description="'HIGH' region" evidence="8">
    <location>
        <begin position="16"/>
        <end position="24"/>
    </location>
</feature>
<dbReference type="InterPro" id="IPR001412">
    <property type="entry name" value="aa-tRNA-synth_I_CS"/>
</dbReference>
<protein>
    <recommendedName>
        <fullName evidence="8">Tryptophan--tRNA ligase</fullName>
        <ecNumber evidence="8">6.1.1.2</ecNumber>
    </recommendedName>
    <alternativeName>
        <fullName evidence="8">Tryptophanyl-tRNA synthetase</fullName>
        <shortName evidence="8">TrpRS</shortName>
    </alternativeName>
</protein>
<dbReference type="PANTHER" id="PTHR43766:SF1">
    <property type="entry name" value="TRYPTOPHAN--TRNA LIGASE, MITOCHONDRIAL"/>
    <property type="match status" value="1"/>
</dbReference>
<dbReference type="Pfam" id="PF00579">
    <property type="entry name" value="tRNA-synt_1b"/>
    <property type="match status" value="1"/>
</dbReference>
<dbReference type="GO" id="GO:0005524">
    <property type="term" value="F:ATP binding"/>
    <property type="evidence" value="ECO:0007669"/>
    <property type="project" value="UniProtKB-UniRule"/>
</dbReference>
<dbReference type="GO" id="GO:0004830">
    <property type="term" value="F:tryptophan-tRNA ligase activity"/>
    <property type="evidence" value="ECO:0007669"/>
    <property type="project" value="UniProtKB-UniRule"/>
</dbReference>
<dbReference type="InterPro" id="IPR002306">
    <property type="entry name" value="Trp-tRNA-ligase"/>
</dbReference>
<comment type="caution">
    <text evidence="10">The sequence shown here is derived from an EMBL/GenBank/DDBJ whole genome shotgun (WGS) entry which is preliminary data.</text>
</comment>
<evidence type="ECO:0000256" key="7">
    <source>
        <dbReference type="ARBA" id="ARBA00049929"/>
    </source>
</evidence>
<reference evidence="10 11" key="1">
    <citation type="submission" date="2018-06" db="EMBL/GenBank/DDBJ databases">
        <title>Genomic Encyclopedia of Type Strains, Phase I: the one thousand microbial genomes (KMG-I) project.</title>
        <authorList>
            <person name="Kyrpides N."/>
        </authorList>
    </citation>
    <scope>NUCLEOTIDE SEQUENCE [LARGE SCALE GENOMIC DNA]</scope>
    <source>
        <strain evidence="10 11">DSM 19573</strain>
    </source>
</reference>
<dbReference type="RefSeq" id="WP_110461187.1">
    <property type="nucleotide sequence ID" value="NZ_QKMR01000005.1"/>
</dbReference>
<comment type="subunit">
    <text evidence="8">Homodimer.</text>
</comment>
<name>A0A318Y0B6_9FIRM</name>
<dbReference type="HAMAP" id="MF_00140_B">
    <property type="entry name" value="Trp_tRNA_synth_B"/>
    <property type="match status" value="1"/>
</dbReference>
<dbReference type="FunFam" id="1.10.240.10:FF:000002">
    <property type="entry name" value="Tryptophan--tRNA ligase"/>
    <property type="match status" value="1"/>
</dbReference>
<feature type="binding site" evidence="8">
    <location>
        <position position="190"/>
    </location>
    <ligand>
        <name>ATP</name>
        <dbReference type="ChEBI" id="CHEBI:30616"/>
    </ligand>
</feature>
<dbReference type="SUPFAM" id="SSF52374">
    <property type="entry name" value="Nucleotidylyl transferase"/>
    <property type="match status" value="1"/>
</dbReference>
<evidence type="ECO:0000256" key="5">
    <source>
        <dbReference type="ARBA" id="ARBA00022917"/>
    </source>
</evidence>
<keyword evidence="3 8" id="KW-0547">Nucleotide-binding</keyword>
<keyword evidence="8" id="KW-0963">Cytoplasm</keyword>
<evidence type="ECO:0000313" key="10">
    <source>
        <dbReference type="EMBL" id="PYG88764.1"/>
    </source>
</evidence>
<evidence type="ECO:0000256" key="6">
    <source>
        <dbReference type="ARBA" id="ARBA00023146"/>
    </source>
</evidence>
<keyword evidence="5 8" id="KW-0648">Protein biosynthesis</keyword>
<keyword evidence="4 8" id="KW-0067">ATP-binding</keyword>
<evidence type="ECO:0000313" key="11">
    <source>
        <dbReference type="Proteomes" id="UP000248132"/>
    </source>
</evidence>
<dbReference type="EMBL" id="QKMR01000005">
    <property type="protein sequence ID" value="PYG88764.1"/>
    <property type="molecule type" value="Genomic_DNA"/>
</dbReference>
<evidence type="ECO:0000256" key="9">
    <source>
        <dbReference type="RuleBase" id="RU363036"/>
    </source>
</evidence>
<evidence type="ECO:0000256" key="8">
    <source>
        <dbReference type="HAMAP-Rule" id="MF_00140"/>
    </source>
</evidence>
<gene>
    <name evidence="8" type="primary">trpS</name>
    <name evidence="10" type="ORF">LY28_01119</name>
</gene>
<dbReference type="Gene3D" id="3.40.50.620">
    <property type="entry name" value="HUPs"/>
    <property type="match status" value="1"/>
</dbReference>
<comment type="similarity">
    <text evidence="1 8 9">Belongs to the class-I aminoacyl-tRNA synthetase family.</text>
</comment>
<comment type="function">
    <text evidence="8">Catalyzes the attachment of tryptophan to tRNA(Trp).</text>
</comment>
<dbReference type="OrthoDB" id="9801042at2"/>
<evidence type="ECO:0000256" key="2">
    <source>
        <dbReference type="ARBA" id="ARBA00022598"/>
    </source>
</evidence>